<dbReference type="KEGG" id="aori:SD37_19595"/>
<dbReference type="PIRSF" id="PIRSF017340">
    <property type="entry name" value="Nudix_hydro"/>
    <property type="match status" value="1"/>
</dbReference>
<sequence length="183" mass="20456">MSGSDELVALYDLGGTAVGAAVRSRVRAENLWHAAGVVLVRSSDGNSVYVHLRTPTKDVYPSTWDCWAGGIVAAGETPEDCARRELAEELGVHGVELQPLFVHITDDGTIRCHNFAFEARWDGPFVHQPSEVVEGRWLTLEELRSWLEDPESRFVPDGRLGALEWFRREDALGRTEALRDDRQ</sequence>
<dbReference type="GO" id="GO:0016817">
    <property type="term" value="F:hydrolase activity, acting on acid anhydrides"/>
    <property type="evidence" value="ECO:0007669"/>
    <property type="project" value="InterPro"/>
</dbReference>
<evidence type="ECO:0000256" key="2">
    <source>
        <dbReference type="ARBA" id="ARBA00005582"/>
    </source>
</evidence>
<dbReference type="SUPFAM" id="SSF55811">
    <property type="entry name" value="Nudix"/>
    <property type="match status" value="1"/>
</dbReference>
<dbReference type="Proteomes" id="UP000093695">
    <property type="component" value="Chromosome"/>
</dbReference>
<dbReference type="EMBL" id="CP016174">
    <property type="protein sequence ID" value="ANN17634.1"/>
    <property type="molecule type" value="Genomic_DNA"/>
</dbReference>
<evidence type="ECO:0000259" key="7">
    <source>
        <dbReference type="PROSITE" id="PS51462"/>
    </source>
</evidence>
<dbReference type="PANTHER" id="PTHR10885">
    <property type="entry name" value="ISOPENTENYL-DIPHOSPHATE DELTA-ISOMERASE"/>
    <property type="match status" value="1"/>
</dbReference>
<dbReference type="RefSeq" id="WP_044853256.1">
    <property type="nucleotide sequence ID" value="NZ_CP016174.1"/>
</dbReference>
<dbReference type="InterPro" id="IPR020084">
    <property type="entry name" value="NUDIX_hydrolase_CS"/>
</dbReference>
<dbReference type="GO" id="GO:0046872">
    <property type="term" value="F:metal ion binding"/>
    <property type="evidence" value="ECO:0007669"/>
    <property type="project" value="UniProtKB-KW"/>
</dbReference>
<dbReference type="PROSITE" id="PS51462">
    <property type="entry name" value="NUDIX"/>
    <property type="match status" value="1"/>
</dbReference>
<evidence type="ECO:0000256" key="1">
    <source>
        <dbReference type="ARBA" id="ARBA00001946"/>
    </source>
</evidence>
<feature type="domain" description="Nudix hydrolase" evidence="7">
    <location>
        <begin position="31"/>
        <end position="160"/>
    </location>
</feature>
<evidence type="ECO:0000313" key="9">
    <source>
        <dbReference type="Proteomes" id="UP000093695"/>
    </source>
</evidence>
<protein>
    <submittedName>
        <fullName evidence="8">NUDIX hydrolase</fullName>
    </submittedName>
</protein>
<dbReference type="PROSITE" id="PS00893">
    <property type="entry name" value="NUDIX_BOX"/>
    <property type="match status" value="1"/>
</dbReference>
<comment type="similarity">
    <text evidence="2">Belongs to the Nudix hydrolase family.</text>
</comment>
<evidence type="ECO:0000256" key="4">
    <source>
        <dbReference type="ARBA" id="ARBA00022801"/>
    </source>
</evidence>
<keyword evidence="9" id="KW-1185">Reference proteome</keyword>
<keyword evidence="4 8" id="KW-0378">Hydrolase</keyword>
<organism evidence="8 9">
    <name type="scientific">Amycolatopsis orientalis</name>
    <name type="common">Nocardia orientalis</name>
    <dbReference type="NCBI Taxonomy" id="31958"/>
    <lineage>
        <taxon>Bacteria</taxon>
        <taxon>Bacillati</taxon>
        <taxon>Actinomycetota</taxon>
        <taxon>Actinomycetes</taxon>
        <taxon>Pseudonocardiales</taxon>
        <taxon>Pseudonocardiaceae</taxon>
        <taxon>Amycolatopsis</taxon>
    </lineage>
</organism>
<dbReference type="AlphaFoldDB" id="A0A193BZP1"/>
<name>A0A193BZP1_AMYOR</name>
<dbReference type="Pfam" id="PF00293">
    <property type="entry name" value="NUDIX"/>
    <property type="match status" value="1"/>
</dbReference>
<accession>A0A193BZP1</accession>
<feature type="binding site" evidence="6">
    <location>
        <position position="89"/>
    </location>
    <ligand>
        <name>Mg(2+)</name>
        <dbReference type="ChEBI" id="CHEBI:18420"/>
    </ligand>
</feature>
<gene>
    <name evidence="8" type="ORF">SD37_19595</name>
</gene>
<evidence type="ECO:0000313" key="8">
    <source>
        <dbReference type="EMBL" id="ANN17634.1"/>
    </source>
</evidence>
<dbReference type="STRING" id="31958.SD37_19595"/>
<dbReference type="Gene3D" id="3.90.79.10">
    <property type="entry name" value="Nucleoside Triphosphate Pyrophosphohydrolase"/>
    <property type="match status" value="1"/>
</dbReference>
<dbReference type="PANTHER" id="PTHR10885:SF0">
    <property type="entry name" value="ISOPENTENYL-DIPHOSPHATE DELTA-ISOMERASE"/>
    <property type="match status" value="1"/>
</dbReference>
<proteinExistence type="inferred from homology"/>
<comment type="cofactor">
    <cofactor evidence="1">
        <name>Mg(2+)</name>
        <dbReference type="ChEBI" id="CHEBI:18420"/>
    </cofactor>
</comment>
<keyword evidence="5 6" id="KW-0460">Magnesium</keyword>
<dbReference type="InterPro" id="IPR024195">
    <property type="entry name" value="NUDIX_hydrolase_YfcD_pred"/>
</dbReference>
<reference evidence="8 9" key="1">
    <citation type="journal article" date="2015" name="Genome Announc.">
        <title>Draft Genome Sequence of Norvancomycin-Producing Strain Amycolatopsis orientalis CPCC200066.</title>
        <authorList>
            <person name="Lei X."/>
            <person name="Yuan F."/>
            <person name="Shi Y."/>
            <person name="Li X."/>
            <person name="Wang L."/>
            <person name="Hong B."/>
        </authorList>
    </citation>
    <scope>NUCLEOTIDE SEQUENCE [LARGE SCALE GENOMIC DNA]</scope>
    <source>
        <strain evidence="8 9">B-37</strain>
    </source>
</reference>
<dbReference type="InterPro" id="IPR015797">
    <property type="entry name" value="NUDIX_hydrolase-like_dom_sf"/>
</dbReference>
<evidence type="ECO:0000256" key="5">
    <source>
        <dbReference type="ARBA" id="ARBA00022842"/>
    </source>
</evidence>
<dbReference type="InterPro" id="IPR000086">
    <property type="entry name" value="NUDIX_hydrolase_dom"/>
</dbReference>
<evidence type="ECO:0000256" key="3">
    <source>
        <dbReference type="ARBA" id="ARBA00022723"/>
    </source>
</evidence>
<keyword evidence="3 6" id="KW-0479">Metal-binding</keyword>
<evidence type="ECO:0000256" key="6">
    <source>
        <dbReference type="PIRSR" id="PIRSR017340-1"/>
    </source>
</evidence>
<feature type="binding site" evidence="6">
    <location>
        <position position="85"/>
    </location>
    <ligand>
        <name>Mg(2+)</name>
        <dbReference type="ChEBI" id="CHEBI:18420"/>
    </ligand>
</feature>
<dbReference type="eggNOG" id="COG0494">
    <property type="taxonomic scope" value="Bacteria"/>
</dbReference>